<dbReference type="PANTHER" id="PTHR45924">
    <property type="entry name" value="FI17866P1"/>
    <property type="match status" value="1"/>
</dbReference>
<reference evidence="3" key="1">
    <citation type="submission" date="2016-01" db="EMBL/GenBank/DDBJ databases">
        <title>Reference transcriptome for the parasite Schistocephalus solidus: insights into the molecular evolution of parasitism.</title>
        <authorList>
            <person name="Hebert F.O."/>
            <person name="Grambauer S."/>
            <person name="Barber I."/>
            <person name="Landry C.R."/>
            <person name="Aubin-Horth N."/>
        </authorList>
    </citation>
    <scope>NUCLEOTIDE SEQUENCE</scope>
</reference>
<dbReference type="InterPro" id="IPR035899">
    <property type="entry name" value="DBL_dom_sf"/>
</dbReference>
<dbReference type="AlphaFoldDB" id="A0A0X3P448"/>
<dbReference type="Pfam" id="PF00621">
    <property type="entry name" value="RhoGEF"/>
    <property type="match status" value="1"/>
</dbReference>
<dbReference type="PANTHER" id="PTHR45924:SF2">
    <property type="entry name" value="FI17866P1"/>
    <property type="match status" value="1"/>
</dbReference>
<name>A0A0X3P448_SCHSO</name>
<feature type="region of interest" description="Disordered" evidence="1">
    <location>
        <begin position="813"/>
        <end position="896"/>
    </location>
</feature>
<organism evidence="3">
    <name type="scientific">Schistocephalus solidus</name>
    <name type="common">Tapeworm</name>
    <dbReference type="NCBI Taxonomy" id="70667"/>
    <lineage>
        <taxon>Eukaryota</taxon>
        <taxon>Metazoa</taxon>
        <taxon>Spiralia</taxon>
        <taxon>Lophotrochozoa</taxon>
        <taxon>Platyhelminthes</taxon>
        <taxon>Cestoda</taxon>
        <taxon>Eucestoda</taxon>
        <taxon>Diphyllobothriidea</taxon>
        <taxon>Diphyllobothriidae</taxon>
        <taxon>Schistocephalus</taxon>
    </lineage>
</organism>
<feature type="region of interest" description="Disordered" evidence="1">
    <location>
        <begin position="724"/>
        <end position="764"/>
    </location>
</feature>
<dbReference type="Gene3D" id="2.30.29.30">
    <property type="entry name" value="Pleckstrin-homology domain (PH domain)/Phosphotyrosine-binding domain (PTB)"/>
    <property type="match status" value="1"/>
</dbReference>
<sequence length="1024" mass="111643">MLDNYGNRTSSHPRNPQAPLFSSVLPQLASCPQAYLATKRINCVINELLETEVSYLASLREVKEGYWEPLSTSQKHEQSTLETIFSNIVPIHRFHSNFSAQLSRSQEDLLGIGEAFLKRAVDFETLYVEFCTKHSKSIQTLEKESQLQTELWSDILTCQRELGHILPLATYLLKPVQRVLKYQLLLQELVKGCKSAAAELISDTSIPTSFESGLKDTIECLQTALERMIKVASHINEEKRRRELIDQLRVAGLDVDGWGRLRLRDVFRLPAKKDAWRLALLFDRAILLCKPTTNRPGAFSSSLAAHHRVVTTQVDGLCYTGAAGTTAETGSVPNLTESGGGRRSVGGERTTMLEIREFIDCSNLMLIECIDKNPLAFHILPFGNPKAQRTLQAASMEVKQLWCQEIKRVILENFDAAIPEKAKHLVLHLEEFSGKAYEKLFEAAAVASATTATAPWECRAASEDDVSTSRRCGVDACDADTHPRTSVAGARNVSHFTDSLLAPEAAGAPTVEAFQLRHASPDSENVALIHDAWNALLAKHAAAPAPTVPKPAGSSLRREIKTISSPNLFLRSDGALAGTTVEPSGTAAVPDDDDFRCIAVEINEEQFSVSTPLPNPQSDSCLFDHQTTMTAATVKIASPCARRKISAQPAFRVAQNGSSEHSQELAWRKPHSNGKSLYINCQVASEYDTVTFGRAYEQYIEKTRAMSTISAGELDEILRPLLTLREQTPTPPRPRRVQSRNGETTQRPLTLTNGNANKHANAVPPAGRAQQIEADTIPEAVYAASDCSSSGGVSPCQIVSRIAIDTSVAKQVTTLPSRKSTPAPLPPTNPNSDTLIRPENVSSKNTLKPSFPKTTLDRSGRQMSRNSTSISTALPKPPRSGSSSKPGSLPSLHSENNDIASRINGYSSSAALPSETVFGRPVSAETATGEKNLEAVSLCRGRVRAAVETLLQPDQAPNQLARPLRKIQSPGPAGSPARTVNGPNKPPRKNSTNTVCRPASQKDIGVVKELRRGHVQGLINRFQH</sequence>
<dbReference type="EMBL" id="GEEE01016627">
    <property type="protein sequence ID" value="JAP46598.1"/>
    <property type="molecule type" value="Transcribed_RNA"/>
</dbReference>
<feature type="compositionally biased region" description="Low complexity" evidence="1">
    <location>
        <begin position="879"/>
        <end position="894"/>
    </location>
</feature>
<protein>
    <recommendedName>
        <fullName evidence="2">DH domain-containing protein</fullName>
    </recommendedName>
</protein>
<dbReference type="GO" id="GO:0005085">
    <property type="term" value="F:guanyl-nucleotide exchange factor activity"/>
    <property type="evidence" value="ECO:0007669"/>
    <property type="project" value="InterPro"/>
</dbReference>
<dbReference type="SUPFAM" id="SSF50729">
    <property type="entry name" value="PH domain-like"/>
    <property type="match status" value="1"/>
</dbReference>
<dbReference type="GO" id="GO:0031267">
    <property type="term" value="F:small GTPase binding"/>
    <property type="evidence" value="ECO:0007669"/>
    <property type="project" value="TreeGrafter"/>
</dbReference>
<feature type="compositionally biased region" description="Polar residues" evidence="1">
    <location>
        <begin position="861"/>
        <end position="872"/>
    </location>
</feature>
<proteinExistence type="predicted"/>
<feature type="domain" description="DH" evidence="2">
    <location>
        <begin position="40"/>
        <end position="238"/>
    </location>
</feature>
<accession>A0A0X3P448</accession>
<evidence type="ECO:0000313" key="3">
    <source>
        <dbReference type="EMBL" id="JAP46598.1"/>
    </source>
</evidence>
<dbReference type="SMART" id="SM00325">
    <property type="entry name" value="RhoGEF"/>
    <property type="match status" value="1"/>
</dbReference>
<gene>
    <name evidence="3" type="ORF">TR123402</name>
</gene>
<dbReference type="CDD" id="cd00160">
    <property type="entry name" value="RhoGEF"/>
    <property type="match status" value="1"/>
</dbReference>
<dbReference type="PROSITE" id="PS50010">
    <property type="entry name" value="DH_2"/>
    <property type="match status" value="1"/>
</dbReference>
<evidence type="ECO:0000259" key="2">
    <source>
        <dbReference type="PROSITE" id="PS50010"/>
    </source>
</evidence>
<feature type="compositionally biased region" description="Polar residues" evidence="1">
    <location>
        <begin position="830"/>
        <end position="848"/>
    </location>
</feature>
<feature type="region of interest" description="Disordered" evidence="1">
    <location>
        <begin position="965"/>
        <end position="998"/>
    </location>
</feature>
<dbReference type="InterPro" id="IPR011993">
    <property type="entry name" value="PH-like_dom_sf"/>
</dbReference>
<feature type="compositionally biased region" description="Polar residues" evidence="1">
    <location>
        <begin position="739"/>
        <end position="758"/>
    </location>
</feature>
<dbReference type="SUPFAM" id="SSF48065">
    <property type="entry name" value="DBL homology domain (DH-domain)"/>
    <property type="match status" value="1"/>
</dbReference>
<dbReference type="InterPro" id="IPR000219">
    <property type="entry name" value="DH_dom"/>
</dbReference>
<evidence type="ECO:0000256" key="1">
    <source>
        <dbReference type="SAM" id="MobiDB-lite"/>
    </source>
</evidence>
<dbReference type="Gene3D" id="1.20.900.10">
    <property type="entry name" value="Dbl homology (DH) domain"/>
    <property type="match status" value="1"/>
</dbReference>